<organism evidence="7 8">
    <name type="scientific">Phytophthora nicotianae P1569</name>
    <dbReference type="NCBI Taxonomy" id="1317065"/>
    <lineage>
        <taxon>Eukaryota</taxon>
        <taxon>Sar</taxon>
        <taxon>Stramenopiles</taxon>
        <taxon>Oomycota</taxon>
        <taxon>Peronosporomycetes</taxon>
        <taxon>Peronosporales</taxon>
        <taxon>Peronosporaceae</taxon>
        <taxon>Phytophthora</taxon>
    </lineage>
</organism>
<dbReference type="GO" id="GO:0003906">
    <property type="term" value="F:DNA-(apurinic or apyrimidinic site) endonuclease activity"/>
    <property type="evidence" value="ECO:0007669"/>
    <property type="project" value="TreeGrafter"/>
</dbReference>
<dbReference type="GO" id="GO:0008311">
    <property type="term" value="F:double-stranded DNA 3'-5' DNA exonuclease activity"/>
    <property type="evidence" value="ECO:0007669"/>
    <property type="project" value="TreeGrafter"/>
</dbReference>
<dbReference type="GO" id="GO:0006284">
    <property type="term" value="P:base-excision repair"/>
    <property type="evidence" value="ECO:0007669"/>
    <property type="project" value="TreeGrafter"/>
</dbReference>
<dbReference type="Pfam" id="PF03372">
    <property type="entry name" value="Exo_endo_phos"/>
    <property type="match status" value="1"/>
</dbReference>
<dbReference type="HOGENOM" id="CLU_1301853_0_0_1"/>
<keyword evidence="5" id="KW-0460">Magnesium</keyword>
<dbReference type="AlphaFoldDB" id="V9FBJ1"/>
<evidence type="ECO:0000313" key="7">
    <source>
        <dbReference type="EMBL" id="ETI48834.1"/>
    </source>
</evidence>
<keyword evidence="8" id="KW-1185">Reference proteome</keyword>
<sequence>MIQETHVSTFTEAEELKADWRRLWGRSHQSDSKPLSYWSIDDSKRGGVAILLHPSVVDQVSPWLQERWTRRVIAIKMRERTLVNVYAPNSHEEREQFFGRLQAWPWEACETIVAGDFNCVLSPVIDRLGGHRTGRPESAALPDLLRQLQLEDTCILAGQTGDGADKLENTEYFTYWGPEAASRIDRFYVPASWTAKVQWLSVLEPTTPSDHQ</sequence>
<evidence type="ECO:0000256" key="3">
    <source>
        <dbReference type="ARBA" id="ARBA00022723"/>
    </source>
</evidence>
<dbReference type="PANTHER" id="PTHR22748">
    <property type="entry name" value="AP ENDONUCLEASE"/>
    <property type="match status" value="1"/>
</dbReference>
<accession>V9FBJ1</accession>
<dbReference type="PANTHER" id="PTHR22748:SF4">
    <property type="entry name" value="DNA-(APURINIC OR APYRIMIDINIC SITE) ENDONUCLEASE 2"/>
    <property type="match status" value="1"/>
</dbReference>
<protein>
    <recommendedName>
        <fullName evidence="6">Endonuclease/exonuclease/phosphatase domain-containing protein</fullName>
    </recommendedName>
</protein>
<proteinExistence type="inferred from homology"/>
<keyword evidence="3" id="KW-0479">Metal-binding</keyword>
<evidence type="ECO:0000256" key="2">
    <source>
        <dbReference type="ARBA" id="ARBA00007092"/>
    </source>
</evidence>
<evidence type="ECO:0000256" key="5">
    <source>
        <dbReference type="ARBA" id="ARBA00022842"/>
    </source>
</evidence>
<evidence type="ECO:0000313" key="8">
    <source>
        <dbReference type="Proteomes" id="UP000018721"/>
    </source>
</evidence>
<name>V9FBJ1_PHYNI</name>
<evidence type="ECO:0000256" key="4">
    <source>
        <dbReference type="ARBA" id="ARBA00022801"/>
    </source>
</evidence>
<dbReference type="GO" id="GO:0005634">
    <property type="term" value="C:nucleus"/>
    <property type="evidence" value="ECO:0007669"/>
    <property type="project" value="TreeGrafter"/>
</dbReference>
<dbReference type="Gene3D" id="3.60.10.10">
    <property type="entry name" value="Endonuclease/exonuclease/phosphatase"/>
    <property type="match status" value="1"/>
</dbReference>
<feature type="domain" description="Endonuclease/exonuclease/phosphatase" evidence="6">
    <location>
        <begin position="2"/>
        <end position="211"/>
    </location>
</feature>
<evidence type="ECO:0000259" key="6">
    <source>
        <dbReference type="Pfam" id="PF03372"/>
    </source>
</evidence>
<dbReference type="GO" id="GO:0008081">
    <property type="term" value="F:phosphoric diester hydrolase activity"/>
    <property type="evidence" value="ECO:0007669"/>
    <property type="project" value="TreeGrafter"/>
</dbReference>
<dbReference type="InterPro" id="IPR005135">
    <property type="entry name" value="Endo/exonuclease/phosphatase"/>
</dbReference>
<dbReference type="InterPro" id="IPR004808">
    <property type="entry name" value="AP_endonuc_1"/>
</dbReference>
<comment type="similarity">
    <text evidence="2">Belongs to the DNA repair enzymes AP/ExoA family.</text>
</comment>
<reference evidence="7 8" key="1">
    <citation type="submission" date="2013-11" db="EMBL/GenBank/DDBJ databases">
        <title>The Genome Sequence of Phytophthora parasitica P1569.</title>
        <authorList>
            <consortium name="The Broad Institute Genomics Platform"/>
            <person name="Russ C."/>
            <person name="Tyler B."/>
            <person name="Panabieres F."/>
            <person name="Shan W."/>
            <person name="Tripathy S."/>
            <person name="Grunwald N."/>
            <person name="Machado M."/>
            <person name="Johnson C.S."/>
            <person name="Arredondo F."/>
            <person name="Hong C."/>
            <person name="Coffey M."/>
            <person name="Young S.K."/>
            <person name="Zeng Q."/>
            <person name="Gargeya S."/>
            <person name="Fitzgerald M."/>
            <person name="Abouelleil A."/>
            <person name="Alvarado L."/>
            <person name="Chapman S.B."/>
            <person name="Gainer-Dewar J."/>
            <person name="Goldberg J."/>
            <person name="Griggs A."/>
            <person name="Gujja S."/>
            <person name="Hansen M."/>
            <person name="Howarth C."/>
            <person name="Imamovic A."/>
            <person name="Ireland A."/>
            <person name="Larimer J."/>
            <person name="McCowan C."/>
            <person name="Murphy C."/>
            <person name="Pearson M."/>
            <person name="Poon T.W."/>
            <person name="Priest M."/>
            <person name="Roberts A."/>
            <person name="Saif S."/>
            <person name="Shea T."/>
            <person name="Sykes S."/>
            <person name="Wortman J."/>
            <person name="Nusbaum C."/>
            <person name="Birren B."/>
        </authorList>
    </citation>
    <scope>NUCLEOTIDE SEQUENCE [LARGE SCALE GENOMIC DNA]</scope>
    <source>
        <strain evidence="7 8">P1569</strain>
    </source>
</reference>
<dbReference type="GO" id="GO:0046872">
    <property type="term" value="F:metal ion binding"/>
    <property type="evidence" value="ECO:0007669"/>
    <property type="project" value="UniProtKB-KW"/>
</dbReference>
<dbReference type="SUPFAM" id="SSF56219">
    <property type="entry name" value="DNase I-like"/>
    <property type="match status" value="1"/>
</dbReference>
<evidence type="ECO:0000256" key="1">
    <source>
        <dbReference type="ARBA" id="ARBA00001946"/>
    </source>
</evidence>
<dbReference type="EMBL" id="ANIZ01001197">
    <property type="protein sequence ID" value="ETI48834.1"/>
    <property type="molecule type" value="Genomic_DNA"/>
</dbReference>
<dbReference type="InterPro" id="IPR036691">
    <property type="entry name" value="Endo/exonu/phosph_ase_sf"/>
</dbReference>
<dbReference type="eggNOG" id="ENOG502RGPH">
    <property type="taxonomic scope" value="Eukaryota"/>
</dbReference>
<dbReference type="Proteomes" id="UP000018721">
    <property type="component" value="Unassembled WGS sequence"/>
</dbReference>
<gene>
    <name evidence="7" type="ORF">F443_07200</name>
</gene>
<comment type="caution">
    <text evidence="7">The sequence shown here is derived from an EMBL/GenBank/DDBJ whole genome shotgun (WGS) entry which is preliminary data.</text>
</comment>
<keyword evidence="4" id="KW-0378">Hydrolase</keyword>
<comment type="cofactor">
    <cofactor evidence="1">
        <name>Mg(2+)</name>
        <dbReference type="ChEBI" id="CHEBI:18420"/>
    </cofactor>
</comment>